<dbReference type="Proteomes" id="UP000481350">
    <property type="component" value="Unassembled WGS sequence"/>
</dbReference>
<dbReference type="EMBL" id="WDZO01000004">
    <property type="protein sequence ID" value="KAB6913913.1"/>
    <property type="molecule type" value="Genomic_DNA"/>
</dbReference>
<evidence type="ECO:0000313" key="7">
    <source>
        <dbReference type="Proteomes" id="UP000461165"/>
    </source>
</evidence>
<dbReference type="EMBL" id="WDVF01000025">
    <property type="protein sequence ID" value="KAB7132564.1"/>
    <property type="molecule type" value="Genomic_DNA"/>
</dbReference>
<protein>
    <submittedName>
        <fullName evidence="5">Uncharacterized protein</fullName>
    </submittedName>
</protein>
<evidence type="ECO:0000313" key="10">
    <source>
        <dbReference type="Proteomes" id="UP000491334"/>
    </source>
</evidence>
<dbReference type="Proteomes" id="UP000491334">
    <property type="component" value="Unassembled WGS sequence"/>
</dbReference>
<dbReference type="EMBL" id="WEAY01000025">
    <property type="protein sequence ID" value="KAB6836467.1"/>
    <property type="molecule type" value="Genomic_DNA"/>
</dbReference>
<accession>A0A3D8U097</accession>
<reference evidence="5 6" key="1">
    <citation type="journal article" date="2017" name="Anaerobe">
        <title>Quantification, isolation and characterization of Bifidobacterium from the vaginal microbiomes of reproductive aged women.</title>
        <authorList>
            <person name="Freitas A.C."/>
            <person name="Hill J.E."/>
        </authorList>
    </citation>
    <scope>NUCLEOTIDE SEQUENCE [LARGE SCALE GENOMIC DNA]</scope>
    <source>
        <strain evidence="5 6">N6D05</strain>
    </source>
</reference>
<dbReference type="EMBL" id="NJNR01000019">
    <property type="protein sequence ID" value="RDX09104.1"/>
    <property type="molecule type" value="Genomic_DNA"/>
</dbReference>
<comment type="caution">
    <text evidence="5">The sequence shown here is derived from an EMBL/GenBank/DDBJ whole genome shotgun (WGS) entry which is preliminary data.</text>
</comment>
<evidence type="ECO:0000313" key="1">
    <source>
        <dbReference type="EMBL" id="KAB6836467.1"/>
    </source>
</evidence>
<dbReference type="EMBL" id="WDZP01000023">
    <property type="protein sequence ID" value="KAB6916833.1"/>
    <property type="molecule type" value="Genomic_DNA"/>
</dbReference>
<dbReference type="Proteomes" id="UP000257074">
    <property type="component" value="Unassembled WGS sequence"/>
</dbReference>
<name>A0A3D8U097_BIFLN</name>
<evidence type="ECO:0000313" key="2">
    <source>
        <dbReference type="EMBL" id="KAB6913913.1"/>
    </source>
</evidence>
<dbReference type="AlphaFoldDB" id="A0A3D8U097"/>
<evidence type="ECO:0000313" key="9">
    <source>
        <dbReference type="Proteomes" id="UP000481350"/>
    </source>
</evidence>
<dbReference type="Proteomes" id="UP000461165">
    <property type="component" value="Unassembled WGS sequence"/>
</dbReference>
<evidence type="ECO:0000313" key="8">
    <source>
        <dbReference type="Proteomes" id="UP000478746"/>
    </source>
</evidence>
<reference evidence="7 8" key="2">
    <citation type="journal article" date="2019" name="Nat. Med.">
        <title>A library of human gut bacterial isolates paired with longitudinal multiomics data enables mechanistic microbiome research.</title>
        <authorList>
            <person name="Poyet M."/>
            <person name="Groussin M."/>
            <person name="Gibbons S.M."/>
            <person name="Avila-Pacheco J."/>
            <person name="Jiang X."/>
            <person name="Kearney S.M."/>
            <person name="Perrotta A.R."/>
            <person name="Berdy B."/>
            <person name="Zhao S."/>
            <person name="Lieberman T.D."/>
            <person name="Swanson P.K."/>
            <person name="Smith M."/>
            <person name="Roesemann S."/>
            <person name="Alexander J.E."/>
            <person name="Rich S.A."/>
            <person name="Livny J."/>
            <person name="Vlamakis H."/>
            <person name="Clish C."/>
            <person name="Bullock K."/>
            <person name="Deik A."/>
            <person name="Scott J."/>
            <person name="Pierce K.A."/>
            <person name="Xavier R.J."/>
            <person name="Alm E.J."/>
        </authorList>
    </citation>
    <scope>NUCLEOTIDE SEQUENCE [LARGE SCALE GENOMIC DNA]</scope>
    <source>
        <strain evidence="4 7">BIOML-A166</strain>
        <strain evidence="2 9">BIOML-A283</strain>
        <strain evidence="3 10">BIOML-A284</strain>
        <strain evidence="1 8">BIOML-A320</strain>
    </source>
</reference>
<dbReference type="RefSeq" id="WP_032742289.1">
    <property type="nucleotide sequence ID" value="NZ_JADMOK010000005.1"/>
</dbReference>
<evidence type="ECO:0000313" key="5">
    <source>
        <dbReference type="EMBL" id="RDX09104.1"/>
    </source>
</evidence>
<dbReference type="Proteomes" id="UP000478746">
    <property type="component" value="Unassembled WGS sequence"/>
</dbReference>
<evidence type="ECO:0000313" key="6">
    <source>
        <dbReference type="Proteomes" id="UP000257074"/>
    </source>
</evidence>
<gene>
    <name evidence="5" type="ORF">CE169_04785</name>
    <name evidence="4" type="ORF">GBC97_10145</name>
    <name evidence="2" type="ORF">GBJ98_02575</name>
    <name evidence="3" type="ORF">GBK06_09165</name>
    <name evidence="1" type="ORF">GBK08_10245</name>
</gene>
<organism evidence="5 6">
    <name type="scientific">Bifidobacterium longum</name>
    <dbReference type="NCBI Taxonomy" id="216816"/>
    <lineage>
        <taxon>Bacteria</taxon>
        <taxon>Bacillati</taxon>
        <taxon>Actinomycetota</taxon>
        <taxon>Actinomycetes</taxon>
        <taxon>Bifidobacteriales</taxon>
        <taxon>Bifidobacteriaceae</taxon>
        <taxon>Bifidobacterium</taxon>
    </lineage>
</organism>
<proteinExistence type="predicted"/>
<evidence type="ECO:0000313" key="4">
    <source>
        <dbReference type="EMBL" id="KAB7132564.1"/>
    </source>
</evidence>
<sequence length="79" mass="8641">MKKLITVGKWTLSQTEDGRKVITHQGVSAAFMVRLNGTDLTIIPRNVKAIAGECISEYLSETQEVANFAHAVRGYFAAS</sequence>
<evidence type="ECO:0000313" key="3">
    <source>
        <dbReference type="EMBL" id="KAB6916833.1"/>
    </source>
</evidence>